<keyword evidence="10 12" id="KW-0594">Phospholipid biosynthesis</keyword>
<dbReference type="Proteomes" id="UP000001558">
    <property type="component" value="Chromosome"/>
</dbReference>
<evidence type="ECO:0000256" key="12">
    <source>
        <dbReference type="HAMAP-Rule" id="MF_00190"/>
    </source>
</evidence>
<dbReference type="PROSITE" id="PS50035">
    <property type="entry name" value="PLD"/>
    <property type="match status" value="2"/>
</dbReference>
<keyword evidence="11 12" id="KW-1208">Phospholipid metabolism</keyword>
<reference evidence="14 15" key="1">
    <citation type="submission" date="2007-03" db="EMBL/GenBank/DDBJ databases">
        <title>Complete sequence of Shewanella loihica PV-4.</title>
        <authorList>
            <consortium name="US DOE Joint Genome Institute"/>
            <person name="Copeland A."/>
            <person name="Lucas S."/>
            <person name="Lapidus A."/>
            <person name="Barry K."/>
            <person name="Detter J.C."/>
            <person name="Glavina del Rio T."/>
            <person name="Hammon N."/>
            <person name="Israni S."/>
            <person name="Dalin E."/>
            <person name="Tice H."/>
            <person name="Pitluck S."/>
            <person name="Chain P."/>
            <person name="Malfatti S."/>
            <person name="Shin M."/>
            <person name="Vergez L."/>
            <person name="Schmutz J."/>
            <person name="Larimer F."/>
            <person name="Land M."/>
            <person name="Hauser L."/>
            <person name="Kyrpides N."/>
            <person name="Mikhailova N."/>
            <person name="Romine M.F."/>
            <person name="Serres G."/>
            <person name="Fredrickson J."/>
            <person name="Tiedje J."/>
            <person name="Richardson P."/>
        </authorList>
    </citation>
    <scope>NUCLEOTIDE SEQUENCE [LARGE SCALE GENOMIC DNA]</scope>
    <source>
        <strain evidence="15">ATCC BAA-1088 / PV-4</strain>
    </source>
</reference>
<keyword evidence="6" id="KW-0677">Repeat</keyword>
<dbReference type="Pfam" id="PF13091">
    <property type="entry name" value="PLDc_2"/>
    <property type="match status" value="2"/>
</dbReference>
<dbReference type="GO" id="GO:0008808">
    <property type="term" value="F:cardiolipin synthase activity"/>
    <property type="evidence" value="ECO:0007669"/>
    <property type="project" value="UniProtKB-UniRule"/>
</dbReference>
<dbReference type="SMART" id="SM00155">
    <property type="entry name" value="PLDc"/>
    <property type="match status" value="2"/>
</dbReference>
<keyword evidence="8 12" id="KW-0443">Lipid metabolism</keyword>
<comment type="catalytic activity">
    <reaction evidence="12">
        <text>2 a 1,2-diacyl-sn-glycero-3-phospho-(1'-sn-glycerol) = a cardiolipin + glycerol</text>
        <dbReference type="Rhea" id="RHEA:31451"/>
        <dbReference type="ChEBI" id="CHEBI:17754"/>
        <dbReference type="ChEBI" id="CHEBI:62237"/>
        <dbReference type="ChEBI" id="CHEBI:64716"/>
    </reaction>
</comment>
<dbReference type="EC" id="2.7.8.-" evidence="12"/>
<dbReference type="InterPro" id="IPR027379">
    <property type="entry name" value="CLS_N"/>
</dbReference>
<feature type="active site" evidence="12">
    <location>
        <position position="252"/>
    </location>
</feature>
<evidence type="ECO:0000256" key="8">
    <source>
        <dbReference type="ARBA" id="ARBA00023098"/>
    </source>
</evidence>
<dbReference type="CDD" id="cd09158">
    <property type="entry name" value="PLDc_EcCLS_like_2"/>
    <property type="match status" value="1"/>
</dbReference>
<comment type="similarity">
    <text evidence="12">Belongs to the phospholipase D family. Cardiolipin synthase subfamily. ClsA sub-subfamily.</text>
</comment>
<keyword evidence="12" id="KW-0997">Cell inner membrane</keyword>
<dbReference type="AlphaFoldDB" id="A3QEA0"/>
<dbReference type="InterPro" id="IPR022924">
    <property type="entry name" value="Cardiolipin_synthase"/>
</dbReference>
<evidence type="ECO:0000256" key="7">
    <source>
        <dbReference type="ARBA" id="ARBA00022989"/>
    </source>
</evidence>
<evidence type="ECO:0000259" key="13">
    <source>
        <dbReference type="PROSITE" id="PS50035"/>
    </source>
</evidence>
<dbReference type="GO" id="GO:0005886">
    <property type="term" value="C:plasma membrane"/>
    <property type="evidence" value="ECO:0007669"/>
    <property type="project" value="UniProtKB-SubCell"/>
</dbReference>
<keyword evidence="2 12" id="KW-1003">Cell membrane</keyword>
<accession>A3QEA0</accession>
<evidence type="ECO:0000256" key="4">
    <source>
        <dbReference type="ARBA" id="ARBA00022679"/>
    </source>
</evidence>
<keyword evidence="9 12" id="KW-0472">Membrane</keyword>
<protein>
    <recommendedName>
        <fullName evidence="12">Cardiolipin synthase A</fullName>
        <shortName evidence="12">CL synthase</shortName>
        <ecNumber evidence="12">2.7.8.-</ecNumber>
    </recommendedName>
</protein>
<dbReference type="InterPro" id="IPR025202">
    <property type="entry name" value="PLD-like_dom"/>
</dbReference>
<dbReference type="CDD" id="cd09152">
    <property type="entry name" value="PLDc_EcCLS_like_1"/>
    <property type="match status" value="1"/>
</dbReference>
<sequence length="532" mass="60096">MIAIRLYLDSTPLSNHTRASAIQAQADIMENVHQILAIAGVFIYWLFLGAIALRLVIKRRTIGVSFSWILVIYFLPLVGIIAYILFGESHLGQTRASRSKAMFKPYGQWFAALYQHPLHTPERQSDHARAISQLCDTQLGIPSLSGNQLCLQHTPSSILNSIIQDIDAAKESIVMEFYIWHPGGLADDVARAVIKASKRGVIVKLLLDAAGSRTFFNSPWPTQLRKAGIEISQALSVSPLRMFFRRLDLRLHRKIVVIDNHIAYTGSMNLVDPKYFKQGEGVGQWIDVMVRMVGPAVPLVNTVAAWDWEVETSERYLPEPPGNPEKPYELSHEISYELSCEPSGEVRREADSLVQVIPSGPGMPEEVIHQVLLQSLYQACRKIVITTPYFVPSENLLDALVTAAARGVDVNIIIPQKNDSTMVKWASRSFFAELLKAGVKIHRFRGGLLHTKSVLIDDEHSLIGTVNMDMRSLWLNFELTLAVDDKVFAEELRVLQQGYIDNAEQLEYKRWQSRPLYQRVIEHLFYLFSPLL</sequence>
<dbReference type="InterPro" id="IPR030840">
    <property type="entry name" value="CL_synthase_A"/>
</dbReference>
<dbReference type="InterPro" id="IPR001736">
    <property type="entry name" value="PLipase_D/transphosphatidylase"/>
</dbReference>
<dbReference type="SUPFAM" id="SSF56024">
    <property type="entry name" value="Phospholipase D/nuclease"/>
    <property type="match status" value="2"/>
</dbReference>
<dbReference type="Gene3D" id="3.30.870.10">
    <property type="entry name" value="Endonuclease Chain A"/>
    <property type="match status" value="2"/>
</dbReference>
<dbReference type="PANTHER" id="PTHR21248:SF22">
    <property type="entry name" value="PHOSPHOLIPASE D"/>
    <property type="match status" value="1"/>
</dbReference>
<evidence type="ECO:0000256" key="3">
    <source>
        <dbReference type="ARBA" id="ARBA00022516"/>
    </source>
</evidence>
<evidence type="ECO:0000256" key="9">
    <source>
        <dbReference type="ARBA" id="ARBA00023136"/>
    </source>
</evidence>
<dbReference type="eggNOG" id="COG1502">
    <property type="taxonomic scope" value="Bacteria"/>
</dbReference>
<comment type="subcellular location">
    <subcellularLocation>
        <location evidence="12">Cell inner membrane</location>
        <topology evidence="12">Multi-pass membrane protein</topology>
    </subcellularLocation>
    <subcellularLocation>
        <location evidence="1">Cell membrane</location>
        <topology evidence="1">Multi-pass membrane protein</topology>
    </subcellularLocation>
</comment>
<feature type="active site" evidence="12">
    <location>
        <position position="254"/>
    </location>
</feature>
<dbReference type="EMBL" id="CP000606">
    <property type="protein sequence ID" value="ABO23798.1"/>
    <property type="molecule type" value="Genomic_DNA"/>
</dbReference>
<feature type="active site" evidence="12">
    <location>
        <position position="450"/>
    </location>
</feature>
<keyword evidence="3 12" id="KW-0444">Lipid biosynthesis</keyword>
<evidence type="ECO:0000256" key="2">
    <source>
        <dbReference type="ARBA" id="ARBA00022475"/>
    </source>
</evidence>
<dbReference type="HOGENOM" id="CLU_038053_1_0_6"/>
<keyword evidence="5 12" id="KW-0812">Transmembrane</keyword>
<evidence type="ECO:0000256" key="10">
    <source>
        <dbReference type="ARBA" id="ARBA00023209"/>
    </source>
</evidence>
<gene>
    <name evidence="12" type="primary">clsA</name>
    <name evidence="14" type="ordered locus">Shew_1932</name>
</gene>
<keyword evidence="4 12" id="KW-0808">Transferase</keyword>
<keyword evidence="15" id="KW-1185">Reference proteome</keyword>
<evidence type="ECO:0000256" key="11">
    <source>
        <dbReference type="ARBA" id="ARBA00023264"/>
    </source>
</evidence>
<dbReference type="HAMAP" id="MF_00190">
    <property type="entry name" value="Cardiolipin_synth_ClsA"/>
    <property type="match status" value="1"/>
</dbReference>
<organism evidence="14 15">
    <name type="scientific">Shewanella loihica (strain ATCC BAA-1088 / PV-4)</name>
    <dbReference type="NCBI Taxonomy" id="323850"/>
    <lineage>
        <taxon>Bacteria</taxon>
        <taxon>Pseudomonadati</taxon>
        <taxon>Pseudomonadota</taxon>
        <taxon>Gammaproteobacteria</taxon>
        <taxon>Alteromonadales</taxon>
        <taxon>Shewanellaceae</taxon>
        <taxon>Shewanella</taxon>
    </lineage>
</organism>
<evidence type="ECO:0000313" key="14">
    <source>
        <dbReference type="EMBL" id="ABO23798.1"/>
    </source>
</evidence>
<feature type="transmembrane region" description="Helical" evidence="12">
    <location>
        <begin position="35"/>
        <end position="57"/>
    </location>
</feature>
<proteinExistence type="inferred from homology"/>
<feature type="active site" evidence="12">
    <location>
        <position position="259"/>
    </location>
</feature>
<feature type="transmembrane region" description="Helical" evidence="12">
    <location>
        <begin position="64"/>
        <end position="86"/>
    </location>
</feature>
<evidence type="ECO:0000256" key="1">
    <source>
        <dbReference type="ARBA" id="ARBA00004651"/>
    </source>
</evidence>
<evidence type="ECO:0000256" key="6">
    <source>
        <dbReference type="ARBA" id="ARBA00022737"/>
    </source>
</evidence>
<dbReference type="GO" id="GO:0032049">
    <property type="term" value="P:cardiolipin biosynthetic process"/>
    <property type="evidence" value="ECO:0007669"/>
    <property type="project" value="UniProtKB-UniRule"/>
</dbReference>
<comment type="function">
    <text evidence="12">Catalyzes the reversible phosphatidyl group transfer from one phosphatidylglycerol molecule to another to form cardiolipin (CL) (diphosphatidylglycerol) and glycerol.</text>
</comment>
<keyword evidence="7 12" id="KW-1133">Transmembrane helix</keyword>
<evidence type="ECO:0000256" key="5">
    <source>
        <dbReference type="ARBA" id="ARBA00022692"/>
    </source>
</evidence>
<feature type="active site" evidence="12">
    <location>
        <position position="457"/>
    </location>
</feature>
<dbReference type="NCBIfam" id="TIGR04265">
    <property type="entry name" value="bac_cardiolipin"/>
    <property type="match status" value="1"/>
</dbReference>
<name>A3QEA0_SHELP</name>
<evidence type="ECO:0000313" key="15">
    <source>
        <dbReference type="Proteomes" id="UP000001558"/>
    </source>
</evidence>
<feature type="active site" evidence="12">
    <location>
        <position position="452"/>
    </location>
</feature>
<dbReference type="Pfam" id="PF13396">
    <property type="entry name" value="PLDc_N"/>
    <property type="match status" value="1"/>
</dbReference>
<dbReference type="KEGG" id="slo:Shew_1932"/>
<feature type="domain" description="PLD phosphodiesterase" evidence="13">
    <location>
        <begin position="445"/>
        <end position="472"/>
    </location>
</feature>
<dbReference type="PANTHER" id="PTHR21248">
    <property type="entry name" value="CARDIOLIPIN SYNTHASE"/>
    <property type="match status" value="1"/>
</dbReference>
<feature type="domain" description="PLD phosphodiesterase" evidence="13">
    <location>
        <begin position="247"/>
        <end position="274"/>
    </location>
</feature>
<dbReference type="STRING" id="323850.Shew_1932"/>